<keyword evidence="3" id="KW-1185">Reference proteome</keyword>
<reference evidence="2" key="1">
    <citation type="submission" date="2020-12" db="EMBL/GenBank/DDBJ databases">
        <title>Clostridium thailandense sp. nov., a novel acetogenic bacterium isolated from peat land soil in Thailand.</title>
        <authorList>
            <person name="Chaikitkaew S."/>
            <person name="Birkeland N.K."/>
        </authorList>
    </citation>
    <scope>NUCLEOTIDE SEQUENCE</scope>
    <source>
        <strain evidence="2">DSM 17425</strain>
    </source>
</reference>
<accession>A0A934I2M2</accession>
<evidence type="ECO:0000313" key="2">
    <source>
        <dbReference type="EMBL" id="MBI6874967.1"/>
    </source>
</evidence>
<feature type="compositionally biased region" description="Basic and acidic residues" evidence="1">
    <location>
        <begin position="107"/>
        <end position="143"/>
    </location>
</feature>
<feature type="region of interest" description="Disordered" evidence="1">
    <location>
        <begin position="85"/>
        <end position="143"/>
    </location>
</feature>
<feature type="region of interest" description="Disordered" evidence="1">
    <location>
        <begin position="28"/>
        <end position="53"/>
    </location>
</feature>
<dbReference type="AlphaFoldDB" id="A0A934I2M2"/>
<organism evidence="2 3">
    <name type="scientific">Clostridium aciditolerans</name>
    <dbReference type="NCBI Taxonomy" id="339861"/>
    <lineage>
        <taxon>Bacteria</taxon>
        <taxon>Bacillati</taxon>
        <taxon>Bacillota</taxon>
        <taxon>Clostridia</taxon>
        <taxon>Eubacteriales</taxon>
        <taxon>Clostridiaceae</taxon>
        <taxon>Clostridium</taxon>
    </lineage>
</organism>
<dbReference type="RefSeq" id="WP_211144340.1">
    <property type="nucleotide sequence ID" value="NZ_JAEEGB010000037.1"/>
</dbReference>
<evidence type="ECO:0000256" key="1">
    <source>
        <dbReference type="SAM" id="MobiDB-lite"/>
    </source>
</evidence>
<evidence type="ECO:0000313" key="3">
    <source>
        <dbReference type="Proteomes" id="UP000622687"/>
    </source>
</evidence>
<gene>
    <name evidence="2" type="ORF">I6U51_20050</name>
</gene>
<sequence length="391" mass="45937">MSRSRNNTDKLVDLLFYVLPQYMDEYNNQNHSKRHHRKREGLRDEEREGFRDDERGDEIEGFRDEIKEEIFKKFKSLAFNDDKHNVKSEHKEGNAKNVQGNHQVRKNNTDDDKHNVKSERKEGNAKKVQDNHQLHKNNTDRNIIEEKHNEDGNHKCNKFDDECKNCKGCNVKKVQDNHQLRKNNTDRNVIKEDTEDGNHKYNKFNEDKKSSDFNLNNNEKMSDKEADDKFIKERYIYNDELQFKKILKVLINRKINIAISDPIRSIICNVIILEISSDTVKLKTEANATIVLCIKEIVAIQCDEKDYVAFVKNVYFNKKEHYGGGELQSYLYTIIGKRVFIQTKGNADFRHINCKKITAVGEGFVVIEDNIIISICKIILVEELECYKEDS</sequence>
<feature type="compositionally biased region" description="Basic and acidic residues" evidence="1">
    <location>
        <begin position="41"/>
        <end position="53"/>
    </location>
</feature>
<name>A0A934I2M2_9CLOT</name>
<dbReference type="Proteomes" id="UP000622687">
    <property type="component" value="Unassembled WGS sequence"/>
</dbReference>
<proteinExistence type="predicted"/>
<protein>
    <submittedName>
        <fullName evidence="2">Uncharacterized protein</fullName>
    </submittedName>
</protein>
<feature type="compositionally biased region" description="Basic residues" evidence="1">
    <location>
        <begin position="31"/>
        <end position="40"/>
    </location>
</feature>
<dbReference type="EMBL" id="JAEEGB010000037">
    <property type="protein sequence ID" value="MBI6874967.1"/>
    <property type="molecule type" value="Genomic_DNA"/>
</dbReference>
<comment type="caution">
    <text evidence="2">The sequence shown here is derived from an EMBL/GenBank/DDBJ whole genome shotgun (WGS) entry which is preliminary data.</text>
</comment>
<feature type="compositionally biased region" description="Basic and acidic residues" evidence="1">
    <location>
        <begin position="85"/>
        <end position="94"/>
    </location>
</feature>